<evidence type="ECO:0000313" key="7">
    <source>
        <dbReference type="Proteomes" id="UP000544127"/>
    </source>
</evidence>
<evidence type="ECO:0000256" key="2">
    <source>
        <dbReference type="PROSITE-ProRule" id="PRU00192"/>
    </source>
</evidence>
<evidence type="ECO:0000313" key="6">
    <source>
        <dbReference type="EMBL" id="NWU97768.1"/>
    </source>
</evidence>
<proteinExistence type="predicted"/>
<evidence type="ECO:0000259" key="5">
    <source>
        <dbReference type="PROSITE" id="PS50002"/>
    </source>
</evidence>
<sequence>RRARGPLQRVQRRSRELREQVEALRAESAAPVPGQRRALRQRCEQLKKLVDENTRALHNLKKADEPAPVGNYNQRKEEEEKLLLRLSQQLQKLVLALAQENMTINYAADEEQRKDPQTEDDNEAEDESEAEESSEEEESEEADEDAEERLLDDPDVKECVAIGDFSAQQEGDLTFTKGEVLLIHDKKADGWWVAENSRGEKGLVPRTYLAVSVLFQSLLCYHFESQSQVPNEESESQEQQVEVVDETADGTELKERTDSHWSAVRRAV</sequence>
<keyword evidence="7" id="KW-1185">Reference proteome</keyword>
<dbReference type="InterPro" id="IPR039687">
    <property type="entry name" value="NPHP1"/>
</dbReference>
<dbReference type="SUPFAM" id="SSF50044">
    <property type="entry name" value="SH3-domain"/>
    <property type="match status" value="1"/>
</dbReference>
<dbReference type="PANTHER" id="PTHR15176">
    <property type="entry name" value="NEPHROCYSTIN"/>
    <property type="match status" value="1"/>
</dbReference>
<dbReference type="PROSITE" id="PS50002">
    <property type="entry name" value="SH3"/>
    <property type="match status" value="1"/>
</dbReference>
<keyword evidence="3" id="KW-0175">Coiled coil</keyword>
<dbReference type="PANTHER" id="PTHR15176:SF1">
    <property type="entry name" value="NEPHROCYSTIN-1"/>
    <property type="match status" value="1"/>
</dbReference>
<feature type="region of interest" description="Disordered" evidence="4">
    <location>
        <begin position="106"/>
        <end position="149"/>
    </location>
</feature>
<reference evidence="6 7" key="1">
    <citation type="submission" date="2019-09" db="EMBL/GenBank/DDBJ databases">
        <title>Bird 10,000 Genomes (B10K) Project - Family phase.</title>
        <authorList>
            <person name="Zhang G."/>
        </authorList>
    </citation>
    <scope>NUCLEOTIDE SEQUENCE [LARGE SCALE GENOMIC DNA]</scope>
    <source>
        <strain evidence="6">B10K-DU-012-37</strain>
    </source>
</reference>
<dbReference type="PRINTS" id="PR00452">
    <property type="entry name" value="SH3DOMAIN"/>
</dbReference>
<dbReference type="AlphaFoldDB" id="A0A7K6B627"/>
<protein>
    <submittedName>
        <fullName evidence="6">NPHP1 protein</fullName>
    </submittedName>
</protein>
<dbReference type="GO" id="GO:0005929">
    <property type="term" value="C:cilium"/>
    <property type="evidence" value="ECO:0007669"/>
    <property type="project" value="TreeGrafter"/>
</dbReference>
<accession>A0A7K6B627</accession>
<keyword evidence="1 2" id="KW-0728">SH3 domain</keyword>
<dbReference type="SMART" id="SM00326">
    <property type="entry name" value="SH3"/>
    <property type="match status" value="1"/>
</dbReference>
<feature type="region of interest" description="Disordered" evidence="4">
    <location>
        <begin position="229"/>
        <end position="268"/>
    </location>
</feature>
<evidence type="ECO:0000256" key="3">
    <source>
        <dbReference type="SAM" id="Coils"/>
    </source>
</evidence>
<dbReference type="InterPro" id="IPR036028">
    <property type="entry name" value="SH3-like_dom_sf"/>
</dbReference>
<name>A0A7K6B627_UPUEP</name>
<dbReference type="InterPro" id="IPR001452">
    <property type="entry name" value="SH3_domain"/>
</dbReference>
<dbReference type="Pfam" id="PF00018">
    <property type="entry name" value="SH3_1"/>
    <property type="match status" value="1"/>
</dbReference>
<dbReference type="CDD" id="cd11770">
    <property type="entry name" value="SH3_Nephrocystin"/>
    <property type="match status" value="1"/>
</dbReference>
<feature type="compositionally biased region" description="Low complexity" evidence="4">
    <location>
        <begin position="229"/>
        <end position="242"/>
    </location>
</feature>
<feature type="non-terminal residue" evidence="6">
    <location>
        <position position="1"/>
    </location>
</feature>
<organism evidence="6 7">
    <name type="scientific">Upupa epops</name>
    <name type="common">Eurasian hoopoe</name>
    <dbReference type="NCBI Taxonomy" id="57439"/>
    <lineage>
        <taxon>Eukaryota</taxon>
        <taxon>Metazoa</taxon>
        <taxon>Chordata</taxon>
        <taxon>Craniata</taxon>
        <taxon>Vertebrata</taxon>
        <taxon>Euteleostomi</taxon>
        <taxon>Archelosauria</taxon>
        <taxon>Archosauria</taxon>
        <taxon>Dinosauria</taxon>
        <taxon>Saurischia</taxon>
        <taxon>Theropoda</taxon>
        <taxon>Coelurosauria</taxon>
        <taxon>Aves</taxon>
        <taxon>Neognathae</taxon>
        <taxon>Neoaves</taxon>
        <taxon>Telluraves</taxon>
        <taxon>Coraciimorphae</taxon>
        <taxon>Bucerotiformes</taxon>
        <taxon>Upupidae</taxon>
        <taxon>Upupa</taxon>
    </lineage>
</organism>
<dbReference type="GO" id="GO:0090251">
    <property type="term" value="P:protein localization involved in establishment of planar polarity"/>
    <property type="evidence" value="ECO:0007669"/>
    <property type="project" value="TreeGrafter"/>
</dbReference>
<feature type="compositionally biased region" description="Acidic residues" evidence="4">
    <location>
        <begin position="118"/>
        <end position="147"/>
    </location>
</feature>
<dbReference type="InterPro" id="IPR030642">
    <property type="entry name" value="NPHP1_SH3"/>
</dbReference>
<dbReference type="GO" id="GO:0005737">
    <property type="term" value="C:cytoplasm"/>
    <property type="evidence" value="ECO:0007669"/>
    <property type="project" value="TreeGrafter"/>
</dbReference>
<gene>
    <name evidence="6" type="primary">Nphp1_1</name>
    <name evidence="6" type="ORF">UPUEPO_R14291</name>
</gene>
<feature type="coiled-coil region" evidence="3">
    <location>
        <begin position="7"/>
        <end position="96"/>
    </location>
</feature>
<feature type="non-terminal residue" evidence="6">
    <location>
        <position position="268"/>
    </location>
</feature>
<dbReference type="EMBL" id="VZRI01009751">
    <property type="protein sequence ID" value="NWU97768.1"/>
    <property type="molecule type" value="Genomic_DNA"/>
</dbReference>
<dbReference type="Gene3D" id="2.30.30.40">
    <property type="entry name" value="SH3 Domains"/>
    <property type="match status" value="1"/>
</dbReference>
<evidence type="ECO:0000256" key="4">
    <source>
        <dbReference type="SAM" id="MobiDB-lite"/>
    </source>
</evidence>
<dbReference type="Proteomes" id="UP000544127">
    <property type="component" value="Unassembled WGS sequence"/>
</dbReference>
<evidence type="ECO:0000256" key="1">
    <source>
        <dbReference type="ARBA" id="ARBA00022443"/>
    </source>
</evidence>
<dbReference type="OrthoDB" id="5340910at2759"/>
<comment type="caution">
    <text evidence="6">The sequence shown here is derived from an EMBL/GenBank/DDBJ whole genome shotgun (WGS) entry which is preliminary data.</text>
</comment>
<feature type="domain" description="SH3" evidence="5">
    <location>
        <begin position="154"/>
        <end position="214"/>
    </location>
</feature>